<evidence type="ECO:0000256" key="4">
    <source>
        <dbReference type="PROSITE-ProRule" id="PRU00433"/>
    </source>
</evidence>
<evidence type="ECO:0000259" key="5">
    <source>
        <dbReference type="PROSITE" id="PS51007"/>
    </source>
</evidence>
<proteinExistence type="predicted"/>
<dbReference type="PROSITE" id="PS51007">
    <property type="entry name" value="CYTC"/>
    <property type="match status" value="2"/>
</dbReference>
<dbReference type="GO" id="GO:0009055">
    <property type="term" value="F:electron transfer activity"/>
    <property type="evidence" value="ECO:0007669"/>
    <property type="project" value="InterPro"/>
</dbReference>
<dbReference type="Pfam" id="PF00034">
    <property type="entry name" value="Cytochrom_C"/>
    <property type="match status" value="1"/>
</dbReference>
<dbReference type="InterPro" id="IPR009056">
    <property type="entry name" value="Cyt_c-like_dom"/>
</dbReference>
<dbReference type="GO" id="GO:0020037">
    <property type="term" value="F:heme binding"/>
    <property type="evidence" value="ECO:0007669"/>
    <property type="project" value="InterPro"/>
</dbReference>
<dbReference type="Gene3D" id="1.10.760.10">
    <property type="entry name" value="Cytochrome c-like domain"/>
    <property type="match status" value="2"/>
</dbReference>
<organism evidence="6 7">
    <name type="scientific">Eiseniibacteriota bacterium</name>
    <dbReference type="NCBI Taxonomy" id="2212470"/>
    <lineage>
        <taxon>Bacteria</taxon>
        <taxon>Candidatus Eiseniibacteriota</taxon>
    </lineage>
</organism>
<sequence>MKKVLLGLMAVLAVAIGAFALYVASRQHLRFDVAPPAIAATTDSTAIARGRYLVRHLASCGGCHGDPTMREQAEAGEEIPLTGGFEFSIPPGKFYPRNITPDSATGIGAFTDGQIARALRDGVGNDGRALLPFMEMQGLSDEDLVAVISYLRSQPPVHHVVPDHQYNFLGTIVKATVLSKPVGPKETPPVRNPSGATIENGRYLVEAVANCWACHTERDYNTGQMVGAHLAGGKMPDDFNPKRIWFPPNLTSDPATGRLAQFTEDEFVARFHAGRLIPGSPMPWSEFRGLHEEDVRAIYRYLKSVPPVVHATGPAFVDKP</sequence>
<dbReference type="InterPro" id="IPR051459">
    <property type="entry name" value="Cytochrome_c-type_DH"/>
</dbReference>
<evidence type="ECO:0000256" key="2">
    <source>
        <dbReference type="ARBA" id="ARBA00022723"/>
    </source>
</evidence>
<evidence type="ECO:0000313" key="7">
    <source>
        <dbReference type="Proteomes" id="UP000696931"/>
    </source>
</evidence>
<evidence type="ECO:0000313" key="6">
    <source>
        <dbReference type="EMBL" id="MBI5170562.1"/>
    </source>
</evidence>
<keyword evidence="3 4" id="KW-0408">Iron</keyword>
<keyword evidence="1 4" id="KW-0349">Heme</keyword>
<dbReference type="Proteomes" id="UP000696931">
    <property type="component" value="Unassembled WGS sequence"/>
</dbReference>
<protein>
    <submittedName>
        <fullName evidence="6">Cytochrome C</fullName>
    </submittedName>
</protein>
<dbReference type="InterPro" id="IPR036909">
    <property type="entry name" value="Cyt_c-like_dom_sf"/>
</dbReference>
<dbReference type="EMBL" id="JACRIW010000097">
    <property type="protein sequence ID" value="MBI5170562.1"/>
    <property type="molecule type" value="Genomic_DNA"/>
</dbReference>
<dbReference type="AlphaFoldDB" id="A0A933W9F2"/>
<dbReference type="GO" id="GO:0046872">
    <property type="term" value="F:metal ion binding"/>
    <property type="evidence" value="ECO:0007669"/>
    <property type="project" value="UniProtKB-KW"/>
</dbReference>
<evidence type="ECO:0000256" key="3">
    <source>
        <dbReference type="ARBA" id="ARBA00023004"/>
    </source>
</evidence>
<feature type="domain" description="Cytochrome c" evidence="5">
    <location>
        <begin position="196"/>
        <end position="306"/>
    </location>
</feature>
<evidence type="ECO:0000256" key="1">
    <source>
        <dbReference type="ARBA" id="ARBA00022617"/>
    </source>
</evidence>
<gene>
    <name evidence="6" type="ORF">HZA61_13825</name>
</gene>
<reference evidence="6" key="1">
    <citation type="submission" date="2020-07" db="EMBL/GenBank/DDBJ databases">
        <title>Huge and variable diversity of episymbiotic CPR bacteria and DPANN archaea in groundwater ecosystems.</title>
        <authorList>
            <person name="He C.Y."/>
            <person name="Keren R."/>
            <person name="Whittaker M."/>
            <person name="Farag I.F."/>
            <person name="Doudna J."/>
            <person name="Cate J.H.D."/>
            <person name="Banfield J.F."/>
        </authorList>
    </citation>
    <scope>NUCLEOTIDE SEQUENCE</scope>
    <source>
        <strain evidence="6">NC_groundwater_1813_Pr3_B-0.1um_71_17</strain>
    </source>
</reference>
<dbReference type="PANTHER" id="PTHR35008">
    <property type="entry name" value="BLL4482 PROTEIN-RELATED"/>
    <property type="match status" value="1"/>
</dbReference>
<name>A0A933W9F2_UNCEI</name>
<keyword evidence="2 4" id="KW-0479">Metal-binding</keyword>
<dbReference type="PANTHER" id="PTHR35008:SF8">
    <property type="entry name" value="ALCOHOL DEHYDROGENASE CYTOCHROME C SUBUNIT"/>
    <property type="match status" value="1"/>
</dbReference>
<accession>A0A933W9F2</accession>
<comment type="caution">
    <text evidence="6">The sequence shown here is derived from an EMBL/GenBank/DDBJ whole genome shotgun (WGS) entry which is preliminary data.</text>
</comment>
<dbReference type="SUPFAM" id="SSF46626">
    <property type="entry name" value="Cytochrome c"/>
    <property type="match status" value="2"/>
</dbReference>
<feature type="domain" description="Cytochrome c" evidence="5">
    <location>
        <begin position="45"/>
        <end position="155"/>
    </location>
</feature>